<dbReference type="Proteomes" id="UP000612680">
    <property type="component" value="Chromosome"/>
</dbReference>
<dbReference type="Pfam" id="PF13847">
    <property type="entry name" value="Methyltransf_31"/>
    <property type="match status" value="1"/>
</dbReference>
<keyword evidence="2" id="KW-0808">Transferase</keyword>
<dbReference type="EMBL" id="CP056775">
    <property type="protein sequence ID" value="QRR02779.1"/>
    <property type="molecule type" value="Genomic_DNA"/>
</dbReference>
<sequence>MSQAAERATMPKGTNSVLDRRTVFSGNRNLVGVVRPGDALLDVGCGSGSMTFGMAELTGPSGTVTGIDASEHLIEIARKNFSDHDNVHFEVADINSYVPVKLFDVVSAARVLQWLANPHEVLGKMVSLVKPGGLLTILDYNHTKIHWEPEVPESMRMFYDAFLKWRQDAGMNNGVADKLQEMFEALGLTDITVTDFSEVSDKDSLDFAGDISIWKKVAETRGKQLVADGYVTEEQRLAAIADYDHWIKSSARSMKMYLLAVTGRRP</sequence>
<proteinExistence type="predicted"/>
<gene>
    <name evidence="2" type="ORF">HWI92_18595</name>
</gene>
<dbReference type="InterPro" id="IPR029063">
    <property type="entry name" value="SAM-dependent_MTases_sf"/>
</dbReference>
<dbReference type="InterPro" id="IPR025714">
    <property type="entry name" value="Methyltranfer_dom"/>
</dbReference>
<organism evidence="2 3">
    <name type="scientific">Dyadobacter sandarakinus</name>
    <dbReference type="NCBI Taxonomy" id="2747268"/>
    <lineage>
        <taxon>Bacteria</taxon>
        <taxon>Pseudomonadati</taxon>
        <taxon>Bacteroidota</taxon>
        <taxon>Cytophagia</taxon>
        <taxon>Cytophagales</taxon>
        <taxon>Spirosomataceae</taxon>
        <taxon>Dyadobacter</taxon>
    </lineage>
</organism>
<evidence type="ECO:0000313" key="2">
    <source>
        <dbReference type="EMBL" id="QRR02779.1"/>
    </source>
</evidence>
<reference evidence="2 3" key="1">
    <citation type="submission" date="2020-06" db="EMBL/GenBank/DDBJ databases">
        <title>Dyadobacter sandarakinus sp. nov., isolated from the soil of the Arctic Yellow River Station.</title>
        <authorList>
            <person name="Zhang Y."/>
            <person name="Peng F."/>
        </authorList>
    </citation>
    <scope>NUCLEOTIDE SEQUENCE [LARGE SCALE GENOMIC DNA]</scope>
    <source>
        <strain evidence="2 3">Q3-56</strain>
    </source>
</reference>
<dbReference type="CDD" id="cd02440">
    <property type="entry name" value="AdoMet_MTases"/>
    <property type="match status" value="1"/>
</dbReference>
<dbReference type="SUPFAM" id="SSF53335">
    <property type="entry name" value="S-adenosyl-L-methionine-dependent methyltransferases"/>
    <property type="match status" value="1"/>
</dbReference>
<keyword evidence="3" id="KW-1185">Reference proteome</keyword>
<feature type="domain" description="Methyltransferase" evidence="1">
    <location>
        <begin position="37"/>
        <end position="147"/>
    </location>
</feature>
<evidence type="ECO:0000259" key="1">
    <source>
        <dbReference type="Pfam" id="PF13847"/>
    </source>
</evidence>
<dbReference type="Gene3D" id="3.40.50.150">
    <property type="entry name" value="Vaccinia Virus protein VP39"/>
    <property type="match status" value="1"/>
</dbReference>
<dbReference type="GO" id="GO:0032259">
    <property type="term" value="P:methylation"/>
    <property type="evidence" value="ECO:0007669"/>
    <property type="project" value="UniProtKB-KW"/>
</dbReference>
<protein>
    <submittedName>
        <fullName evidence="2">Class I SAM-dependent methyltransferase</fullName>
    </submittedName>
</protein>
<accession>A0ABX7I9I6</accession>
<name>A0ABX7I9I6_9BACT</name>
<keyword evidence="2" id="KW-0489">Methyltransferase</keyword>
<evidence type="ECO:0000313" key="3">
    <source>
        <dbReference type="Proteomes" id="UP000612680"/>
    </source>
</evidence>
<dbReference type="RefSeq" id="WP_204658065.1">
    <property type="nucleotide sequence ID" value="NZ_CP056775.1"/>
</dbReference>
<dbReference type="PANTHER" id="PTHR43861">
    <property type="entry name" value="TRANS-ACONITATE 2-METHYLTRANSFERASE-RELATED"/>
    <property type="match status" value="1"/>
</dbReference>
<dbReference type="GO" id="GO:0008168">
    <property type="term" value="F:methyltransferase activity"/>
    <property type="evidence" value="ECO:0007669"/>
    <property type="project" value="UniProtKB-KW"/>
</dbReference>